<organism evidence="2 3">
    <name type="scientific">Dothistroma septosporum (strain NZE10 / CBS 128990)</name>
    <name type="common">Red band needle blight fungus</name>
    <name type="synonym">Mycosphaerella pini</name>
    <dbReference type="NCBI Taxonomy" id="675120"/>
    <lineage>
        <taxon>Eukaryota</taxon>
        <taxon>Fungi</taxon>
        <taxon>Dikarya</taxon>
        <taxon>Ascomycota</taxon>
        <taxon>Pezizomycotina</taxon>
        <taxon>Dothideomycetes</taxon>
        <taxon>Dothideomycetidae</taxon>
        <taxon>Mycosphaerellales</taxon>
        <taxon>Mycosphaerellaceae</taxon>
        <taxon>Dothistroma</taxon>
    </lineage>
</organism>
<feature type="region of interest" description="Disordered" evidence="1">
    <location>
        <begin position="1"/>
        <end position="52"/>
    </location>
</feature>
<keyword evidence="3" id="KW-1185">Reference proteome</keyword>
<feature type="compositionally biased region" description="Polar residues" evidence="1">
    <location>
        <begin position="382"/>
        <end position="412"/>
    </location>
</feature>
<evidence type="ECO:0000313" key="2">
    <source>
        <dbReference type="EMBL" id="EME39789.1"/>
    </source>
</evidence>
<accession>N1PCP2</accession>
<name>N1PCP2_DOTSN</name>
<dbReference type="eggNOG" id="ENOG502S1K8">
    <property type="taxonomic scope" value="Eukaryota"/>
</dbReference>
<feature type="compositionally biased region" description="Basic and acidic residues" evidence="1">
    <location>
        <begin position="88"/>
        <end position="100"/>
    </location>
</feature>
<dbReference type="AlphaFoldDB" id="N1PCP2"/>
<sequence length="644" mass="71325">MDITTVAAAHCDSGSEDEFHSLSVRDEDDHQEEQEEADDEEEAGLNMTPPVHPIATLQGAFEESIYESTHSGHDRGADNHNDAEMRRRELSDARRYDHVQQTRRKQRSGAKYHPLLKLMAQIVFGMHLLQKSQAKSNLEVAKILQNHVNDVDSFLERTSDDFELAITDIEERIRYLKLSMQHMDVFNAMLDEKQFRTDLLKGNDKIETIVVRTATAMGDALHDISSGLESTKELGTYLSRVEREGPPATGEIANVFAAMRGNERGWVKYLQELRVKGENLGNSLVALGNVIADINKHAAAASRRNKPQSRASLTGDSSPALRSRFAKDAVVYRKPGPWLDKPLPSEPESDANTVKVSIGKPHPVPFATRYEQPRQHAPTPGSRRTPNAEQTSPTRRRGNSMTGCGPLSSNPPDTMPDQSPRIPYKKPRRSQSQTTTPIFHASPPKPQSALFRRSRSLGAILDAPPPSTVTPQKPVANTIRKHSRTQIRYVPASGVTPVKDPVSISNGLSRRISNKLRNITPLLQSRSRNEPIARPIDSAHSSDRERSTSSPTKSTVDQERDIGKDVATGAGNEDSKSRLLLFSKDIGPFTPSQASMQSRHDTPNSKGVSAFSDPSWTSPSKPSRTLSIRKFFGHHKSESRDVAA</sequence>
<feature type="region of interest" description="Disordered" evidence="1">
    <location>
        <begin position="301"/>
        <end position="320"/>
    </location>
</feature>
<feature type="compositionally biased region" description="Basic and acidic residues" evidence="1">
    <location>
        <begin position="17"/>
        <end position="28"/>
    </location>
</feature>
<dbReference type="OMA" id="GNEQGWM"/>
<feature type="compositionally biased region" description="Polar residues" evidence="1">
    <location>
        <begin position="604"/>
        <end position="626"/>
    </location>
</feature>
<feature type="region of interest" description="Disordered" evidence="1">
    <location>
        <begin position="88"/>
        <end position="108"/>
    </location>
</feature>
<dbReference type="HOGENOM" id="CLU_389383_0_0_1"/>
<feature type="region of interest" description="Disordered" evidence="1">
    <location>
        <begin position="334"/>
        <end position="449"/>
    </location>
</feature>
<feature type="compositionally biased region" description="Basic and acidic residues" evidence="1">
    <location>
        <begin position="635"/>
        <end position="644"/>
    </location>
</feature>
<dbReference type="EMBL" id="KB446544">
    <property type="protein sequence ID" value="EME39789.1"/>
    <property type="molecule type" value="Genomic_DNA"/>
</dbReference>
<gene>
    <name evidence="2" type="ORF">DOTSEDRAFT_56182</name>
</gene>
<reference evidence="2 3" key="2">
    <citation type="journal article" date="2012" name="PLoS Pathog.">
        <title>Diverse lifestyles and strategies of plant pathogenesis encoded in the genomes of eighteen Dothideomycetes fungi.</title>
        <authorList>
            <person name="Ohm R.A."/>
            <person name="Feau N."/>
            <person name="Henrissat B."/>
            <person name="Schoch C.L."/>
            <person name="Horwitz B.A."/>
            <person name="Barry K.W."/>
            <person name="Condon B.J."/>
            <person name="Copeland A.C."/>
            <person name="Dhillon B."/>
            <person name="Glaser F."/>
            <person name="Hesse C.N."/>
            <person name="Kosti I."/>
            <person name="LaButti K."/>
            <person name="Lindquist E.A."/>
            <person name="Lucas S."/>
            <person name="Salamov A.A."/>
            <person name="Bradshaw R.E."/>
            <person name="Ciuffetti L."/>
            <person name="Hamelin R.C."/>
            <person name="Kema G.H.J."/>
            <person name="Lawrence C."/>
            <person name="Scott J.A."/>
            <person name="Spatafora J.W."/>
            <person name="Turgeon B.G."/>
            <person name="de Wit P.J.G.M."/>
            <person name="Zhong S."/>
            <person name="Goodwin S.B."/>
            <person name="Grigoriev I.V."/>
        </authorList>
    </citation>
    <scope>NUCLEOTIDE SEQUENCE [LARGE SCALE GENOMIC DNA]</scope>
    <source>
        <strain evidence="3">NZE10 / CBS 128990</strain>
    </source>
</reference>
<dbReference type="Proteomes" id="UP000016933">
    <property type="component" value="Unassembled WGS sequence"/>
</dbReference>
<reference evidence="3" key="1">
    <citation type="journal article" date="2012" name="PLoS Genet.">
        <title>The genomes of the fungal plant pathogens Cladosporium fulvum and Dothistroma septosporum reveal adaptation to different hosts and lifestyles but also signatures of common ancestry.</title>
        <authorList>
            <person name="de Wit P.J.G.M."/>
            <person name="van der Burgt A."/>
            <person name="Oekmen B."/>
            <person name="Stergiopoulos I."/>
            <person name="Abd-Elsalam K.A."/>
            <person name="Aerts A.L."/>
            <person name="Bahkali A.H."/>
            <person name="Beenen H.G."/>
            <person name="Chettri P."/>
            <person name="Cox M.P."/>
            <person name="Datema E."/>
            <person name="de Vries R.P."/>
            <person name="Dhillon B."/>
            <person name="Ganley A.R."/>
            <person name="Griffiths S.A."/>
            <person name="Guo Y."/>
            <person name="Hamelin R.C."/>
            <person name="Henrissat B."/>
            <person name="Kabir M.S."/>
            <person name="Jashni M.K."/>
            <person name="Kema G."/>
            <person name="Klaubauf S."/>
            <person name="Lapidus A."/>
            <person name="Levasseur A."/>
            <person name="Lindquist E."/>
            <person name="Mehrabi R."/>
            <person name="Ohm R.A."/>
            <person name="Owen T.J."/>
            <person name="Salamov A."/>
            <person name="Schwelm A."/>
            <person name="Schijlen E."/>
            <person name="Sun H."/>
            <person name="van den Burg H.A."/>
            <person name="van Ham R.C.H.J."/>
            <person name="Zhang S."/>
            <person name="Goodwin S.B."/>
            <person name="Grigoriev I.V."/>
            <person name="Collemare J."/>
            <person name="Bradshaw R.E."/>
        </authorList>
    </citation>
    <scope>NUCLEOTIDE SEQUENCE [LARGE SCALE GENOMIC DNA]</scope>
    <source>
        <strain evidence="3">NZE10 / CBS 128990</strain>
    </source>
</reference>
<evidence type="ECO:0000256" key="1">
    <source>
        <dbReference type="SAM" id="MobiDB-lite"/>
    </source>
</evidence>
<feature type="region of interest" description="Disordered" evidence="1">
    <location>
        <begin position="519"/>
        <end position="576"/>
    </location>
</feature>
<dbReference type="OrthoDB" id="5389734at2759"/>
<feature type="compositionally biased region" description="Acidic residues" evidence="1">
    <location>
        <begin position="29"/>
        <end position="43"/>
    </location>
</feature>
<dbReference type="STRING" id="675120.N1PCP2"/>
<feature type="region of interest" description="Disordered" evidence="1">
    <location>
        <begin position="588"/>
        <end position="644"/>
    </location>
</feature>
<proteinExistence type="predicted"/>
<feature type="compositionally biased region" description="Polar residues" evidence="1">
    <location>
        <begin position="308"/>
        <end position="317"/>
    </location>
</feature>
<protein>
    <submittedName>
        <fullName evidence="2">Uncharacterized protein</fullName>
    </submittedName>
</protein>
<evidence type="ECO:0000313" key="3">
    <source>
        <dbReference type="Proteomes" id="UP000016933"/>
    </source>
</evidence>